<dbReference type="PANTHER" id="PTHR36999">
    <property type="entry name" value="ISOCITRATE DEHYDROGENASE [NADP]"/>
    <property type="match status" value="1"/>
</dbReference>
<dbReference type="Pfam" id="PF07715">
    <property type="entry name" value="Plug"/>
    <property type="match status" value="1"/>
</dbReference>
<keyword evidence="5" id="KW-0816">Tricarboxylic acid cycle</keyword>
<keyword evidence="11" id="KW-0998">Cell outer membrane</keyword>
<evidence type="ECO:0000256" key="1">
    <source>
        <dbReference type="ARBA" id="ARBA00001946"/>
    </source>
</evidence>
<keyword evidence="4" id="KW-0329">Glyoxylate bypass</keyword>
<evidence type="ECO:0000256" key="14">
    <source>
        <dbReference type="SAM" id="SignalP"/>
    </source>
</evidence>
<dbReference type="InterPro" id="IPR004436">
    <property type="entry name" value="Isocitrate_DH_NADP_mono"/>
</dbReference>
<comment type="similarity">
    <text evidence="13">Belongs to the monomeric-type IDH family.</text>
</comment>
<dbReference type="Gene3D" id="2.170.130.10">
    <property type="entry name" value="TonB-dependent receptor, plug domain"/>
    <property type="match status" value="1"/>
</dbReference>
<evidence type="ECO:0000256" key="3">
    <source>
        <dbReference type="ARBA" id="ARBA00013013"/>
    </source>
</evidence>
<comment type="cofactor">
    <cofactor evidence="1">
        <name>Mg(2+)</name>
        <dbReference type="ChEBI" id="CHEBI:18420"/>
    </cofactor>
</comment>
<keyword evidence="10" id="KW-0472">Membrane</keyword>
<keyword evidence="7" id="KW-0460">Magnesium</keyword>
<organism evidence="16 17">
    <name type="scientific">Flagellimonas iocasae</name>
    <dbReference type="NCBI Taxonomy" id="2055905"/>
    <lineage>
        <taxon>Bacteria</taxon>
        <taxon>Pseudomonadati</taxon>
        <taxon>Bacteroidota</taxon>
        <taxon>Flavobacteriia</taxon>
        <taxon>Flavobacteriales</taxon>
        <taxon>Flavobacteriaceae</taxon>
        <taxon>Flagellimonas</taxon>
    </lineage>
</organism>
<evidence type="ECO:0000256" key="5">
    <source>
        <dbReference type="ARBA" id="ARBA00022532"/>
    </source>
</evidence>
<evidence type="ECO:0000256" key="9">
    <source>
        <dbReference type="ARBA" id="ARBA00023002"/>
    </source>
</evidence>
<proteinExistence type="inferred from homology"/>
<dbReference type="Pfam" id="PF13715">
    <property type="entry name" value="CarbopepD_reg_2"/>
    <property type="match status" value="1"/>
</dbReference>
<dbReference type="EC" id="1.1.1.42" evidence="3"/>
<keyword evidence="6" id="KW-0479">Metal-binding</keyword>
<comment type="caution">
    <text evidence="16">The sequence shown here is derived from an EMBL/GenBank/DDBJ whole genome shotgun (WGS) entry which is preliminary data.</text>
</comment>
<dbReference type="Gene3D" id="2.60.40.1120">
    <property type="entry name" value="Carboxypeptidase-like, regulatory domain"/>
    <property type="match status" value="1"/>
</dbReference>
<dbReference type="InterPro" id="IPR008969">
    <property type="entry name" value="CarboxyPept-like_regulatory"/>
</dbReference>
<evidence type="ECO:0000256" key="6">
    <source>
        <dbReference type="ARBA" id="ARBA00022723"/>
    </source>
</evidence>
<feature type="domain" description="TonB-dependent receptor plug" evidence="15">
    <location>
        <begin position="141"/>
        <end position="221"/>
    </location>
</feature>
<comment type="subcellular location">
    <subcellularLocation>
        <location evidence="2">Cell outer membrane</location>
    </subcellularLocation>
</comment>
<gene>
    <name evidence="16" type="ORF">ACFSJE_01075</name>
</gene>
<name>A0ABW4XTA9_9FLAO</name>
<protein>
    <recommendedName>
        <fullName evidence="3">isocitrate dehydrogenase (NADP(+))</fullName>
        <ecNumber evidence="3">1.1.1.42</ecNumber>
    </recommendedName>
</protein>
<keyword evidence="9" id="KW-0560">Oxidoreductase</keyword>
<comment type="catalytic activity">
    <reaction evidence="12">
        <text>D-threo-isocitrate + NADP(+) = 2-oxoglutarate + CO2 + NADPH</text>
        <dbReference type="Rhea" id="RHEA:19629"/>
        <dbReference type="ChEBI" id="CHEBI:15562"/>
        <dbReference type="ChEBI" id="CHEBI:16526"/>
        <dbReference type="ChEBI" id="CHEBI:16810"/>
        <dbReference type="ChEBI" id="CHEBI:57783"/>
        <dbReference type="ChEBI" id="CHEBI:58349"/>
        <dbReference type="EC" id="1.1.1.42"/>
    </reaction>
</comment>
<evidence type="ECO:0000313" key="16">
    <source>
        <dbReference type="EMBL" id="MFD2098345.1"/>
    </source>
</evidence>
<keyword evidence="8" id="KW-0521">NADP</keyword>
<evidence type="ECO:0000259" key="15">
    <source>
        <dbReference type="Pfam" id="PF07715"/>
    </source>
</evidence>
<evidence type="ECO:0000256" key="13">
    <source>
        <dbReference type="ARBA" id="ARBA00046318"/>
    </source>
</evidence>
<evidence type="ECO:0000256" key="10">
    <source>
        <dbReference type="ARBA" id="ARBA00023136"/>
    </source>
</evidence>
<dbReference type="EMBL" id="JBHUHU010000001">
    <property type="protein sequence ID" value="MFD2098345.1"/>
    <property type="molecule type" value="Genomic_DNA"/>
</dbReference>
<evidence type="ECO:0000256" key="4">
    <source>
        <dbReference type="ARBA" id="ARBA00022435"/>
    </source>
</evidence>
<dbReference type="Proteomes" id="UP001597342">
    <property type="component" value="Unassembled WGS sequence"/>
</dbReference>
<sequence length="802" mass="90954">MPTRHFVLSLGLLLFGVLAQAQQKFTLSGTISEANSNETLIGVTIAFPEINTGVTTNEYGFYSITLPQGEYNVVVSYLGFQDIRQTINLNANTKRDFSLLEEAEELEEVVVTDDVERLDIRKPQMSVNTMAVQTIKQIPVVLGEADVIKSLLLLPGVTNAGEASSGFNVRGGATDQNLILLDEATVFNSSHLFGFFSVFNPDAIKDVKLFKGGIPARYGGRVSSVLEIFQKEGNSKDFKVNGGIGAVASRLLLEGPIQQDRTAFLVGGRASYAHLFLPLFDVDNKAYFYDLNAKINHKINDRNNIFLSGYFGRDLFSISDRFVNTYGNAVGNFRWNHLFSDRLFSNLSLIYSDYYYGLELDFVGFEWDSGIQNFNLKYDLKHYINDKLQLNYGLNNTYYVFNPGKIKPNSPDSGILEEQLTKKYANENAIYIDIEHQVSENLSLEYGLRASQFNRFGQDEFYVYENNNPVLFDPFALVYREAEPIDTLSPGRSGTLKKFFNLEPRVSASYNFNGKSSVKASYTRLAQYLHLLSNTSSPTPLDVWTPSGPFVKPQLLDQYAVGYFRNIKGGDYSFETEGFYKDIANRIDYIDGANLIANNAIERVILNGQARAYGVELLLRKNEGRLKGWLAYTWSKSEQRTPGRDLRALGIDTGRSDLETGINLGEWYSTPYDKRHDLSIYGSYDLNEKWSFNTNFIFQTGQPSNYPVGQFEFEGLTVPYYGLRNKERLPDYHRLDVSAILTPKRNQRKKVQSEWVFSIYNLYSRKNAASINFRENEDTGRNEAIRTSIFGIIPAVTYNFRF</sequence>
<dbReference type="InterPro" id="IPR036942">
    <property type="entry name" value="Beta-barrel_TonB_sf"/>
</dbReference>
<evidence type="ECO:0000256" key="8">
    <source>
        <dbReference type="ARBA" id="ARBA00022857"/>
    </source>
</evidence>
<dbReference type="PANTHER" id="PTHR36999:SF1">
    <property type="entry name" value="ISOCITRATE DEHYDROGENASE (NADP(+))"/>
    <property type="match status" value="1"/>
</dbReference>
<dbReference type="SUPFAM" id="SSF56935">
    <property type="entry name" value="Porins"/>
    <property type="match status" value="1"/>
</dbReference>
<accession>A0ABW4XTA9</accession>
<evidence type="ECO:0000313" key="17">
    <source>
        <dbReference type="Proteomes" id="UP001597342"/>
    </source>
</evidence>
<evidence type="ECO:0000256" key="7">
    <source>
        <dbReference type="ARBA" id="ARBA00022842"/>
    </source>
</evidence>
<reference evidence="17" key="1">
    <citation type="journal article" date="2019" name="Int. J. Syst. Evol. Microbiol.">
        <title>The Global Catalogue of Microorganisms (GCM) 10K type strain sequencing project: providing services to taxonomists for standard genome sequencing and annotation.</title>
        <authorList>
            <consortium name="The Broad Institute Genomics Platform"/>
            <consortium name="The Broad Institute Genome Sequencing Center for Infectious Disease"/>
            <person name="Wu L."/>
            <person name="Ma J."/>
        </authorList>
    </citation>
    <scope>NUCLEOTIDE SEQUENCE [LARGE SCALE GENOMIC DNA]</scope>
    <source>
        <strain evidence="17">JCM 3389</strain>
    </source>
</reference>
<dbReference type="RefSeq" id="WP_379829124.1">
    <property type="nucleotide sequence ID" value="NZ_JBHUHU010000001.1"/>
</dbReference>
<feature type="signal peptide" evidence="14">
    <location>
        <begin position="1"/>
        <end position="21"/>
    </location>
</feature>
<evidence type="ECO:0000256" key="11">
    <source>
        <dbReference type="ARBA" id="ARBA00023237"/>
    </source>
</evidence>
<dbReference type="SUPFAM" id="SSF49464">
    <property type="entry name" value="Carboxypeptidase regulatory domain-like"/>
    <property type="match status" value="1"/>
</dbReference>
<dbReference type="InterPro" id="IPR037066">
    <property type="entry name" value="Plug_dom_sf"/>
</dbReference>
<keyword evidence="17" id="KW-1185">Reference proteome</keyword>
<feature type="chain" id="PRO_5045379660" description="isocitrate dehydrogenase (NADP(+))" evidence="14">
    <location>
        <begin position="22"/>
        <end position="802"/>
    </location>
</feature>
<dbReference type="Gene3D" id="2.40.170.20">
    <property type="entry name" value="TonB-dependent receptor, beta-barrel domain"/>
    <property type="match status" value="1"/>
</dbReference>
<evidence type="ECO:0000256" key="12">
    <source>
        <dbReference type="ARBA" id="ARBA00023554"/>
    </source>
</evidence>
<evidence type="ECO:0000256" key="2">
    <source>
        <dbReference type="ARBA" id="ARBA00004442"/>
    </source>
</evidence>
<keyword evidence="14" id="KW-0732">Signal</keyword>
<dbReference type="InterPro" id="IPR012910">
    <property type="entry name" value="Plug_dom"/>
</dbReference>